<dbReference type="InterPro" id="IPR013154">
    <property type="entry name" value="ADH-like_N"/>
</dbReference>
<keyword evidence="1 5" id="KW-0479">Metal-binding</keyword>
<keyword evidence="8" id="KW-1185">Reference proteome</keyword>
<dbReference type="InterPro" id="IPR011032">
    <property type="entry name" value="GroES-like_sf"/>
</dbReference>
<dbReference type="SMART" id="SM00829">
    <property type="entry name" value="PKS_ER"/>
    <property type="match status" value="1"/>
</dbReference>
<dbReference type="RefSeq" id="WP_274260754.1">
    <property type="nucleotide sequence ID" value="NZ_CP117884.1"/>
</dbReference>
<comment type="cofactor">
    <cofactor evidence="5">
        <name>Zn(2+)</name>
        <dbReference type="ChEBI" id="CHEBI:29105"/>
    </cofactor>
</comment>
<dbReference type="PROSITE" id="PS00059">
    <property type="entry name" value="ADH_ZINC"/>
    <property type="match status" value="1"/>
</dbReference>
<dbReference type="InterPro" id="IPR020843">
    <property type="entry name" value="ER"/>
</dbReference>
<dbReference type="Pfam" id="PF00107">
    <property type="entry name" value="ADH_zinc_N"/>
    <property type="match status" value="1"/>
</dbReference>
<evidence type="ECO:0000313" key="8">
    <source>
        <dbReference type="Proteomes" id="UP001220377"/>
    </source>
</evidence>
<proteinExistence type="inferred from homology"/>
<dbReference type="PANTHER" id="PTHR43880:SF12">
    <property type="entry name" value="ALCOHOL DEHYDROGENASE CLASS-3"/>
    <property type="match status" value="1"/>
</dbReference>
<sequence>MKIKAAVVEKQGAPFEIRDDVELAPMGPQDVQVHMVATGICHSDEALRVGDAVIDYPIVLGHEGSGIVEKVGAEVTQVKPGDHVVMSFYACGVCDNCLRGIPTQCENYAHNNLSGVRPDGSSHFTIDGKHVADMFDQSSFTTTTVVRERNIVKVPKNLDLRTLGPLGCGYVTGSGTVFNTLKPKPGDTIAVFGTGAVGMAAMMAGKISGCTKVIAIDIVPERLALAKELGATDVINSKDVDVVKAVQDLTGGFGVNWAVDTTGVTSVMEDSIKVLAQGGTTATIAVTANHIDVDTWNDLCTSDKKIVGVNMGDSIPQIDVPRLIKFSEMGLFDYTKTEKFYPFDQINEANADSRSGKTIKPVLVIDPDYKPE</sequence>
<evidence type="ECO:0000256" key="2">
    <source>
        <dbReference type="ARBA" id="ARBA00022833"/>
    </source>
</evidence>
<protein>
    <submittedName>
        <fullName evidence="7">NAD(P)-dependent alcohol dehydrogenase</fullName>
    </submittedName>
</protein>
<evidence type="ECO:0000256" key="3">
    <source>
        <dbReference type="ARBA" id="ARBA00023002"/>
    </source>
</evidence>
<feature type="domain" description="Enoyl reductase (ER)" evidence="6">
    <location>
        <begin position="12"/>
        <end position="363"/>
    </location>
</feature>
<dbReference type="EMBL" id="CP117884">
    <property type="protein sequence ID" value="WDF82952.1"/>
    <property type="molecule type" value="Genomic_DNA"/>
</dbReference>
<dbReference type="Gene3D" id="3.40.50.720">
    <property type="entry name" value="NAD(P)-binding Rossmann-like Domain"/>
    <property type="match status" value="1"/>
</dbReference>
<dbReference type="Pfam" id="PF08240">
    <property type="entry name" value="ADH_N"/>
    <property type="match status" value="1"/>
</dbReference>
<keyword evidence="3" id="KW-0560">Oxidoreductase</keyword>
<organism evidence="7 8">
    <name type="scientific">Lacticaseibacillus pabuli</name>
    <dbReference type="NCBI Taxonomy" id="3025672"/>
    <lineage>
        <taxon>Bacteria</taxon>
        <taxon>Bacillati</taxon>
        <taxon>Bacillota</taxon>
        <taxon>Bacilli</taxon>
        <taxon>Lactobacillales</taxon>
        <taxon>Lactobacillaceae</taxon>
        <taxon>Lacticaseibacillus</taxon>
    </lineage>
</organism>
<name>A0ABY7WRY6_9LACO</name>
<comment type="similarity">
    <text evidence="5">Belongs to the zinc-containing alcohol dehydrogenase family.</text>
</comment>
<gene>
    <name evidence="7" type="ORF">PQ472_01530</name>
</gene>
<dbReference type="CDD" id="cd08278">
    <property type="entry name" value="benzyl_alcohol_DH"/>
    <property type="match status" value="1"/>
</dbReference>
<dbReference type="Proteomes" id="UP001220377">
    <property type="component" value="Chromosome"/>
</dbReference>
<dbReference type="PANTHER" id="PTHR43880">
    <property type="entry name" value="ALCOHOL DEHYDROGENASE"/>
    <property type="match status" value="1"/>
</dbReference>
<evidence type="ECO:0000256" key="1">
    <source>
        <dbReference type="ARBA" id="ARBA00022723"/>
    </source>
</evidence>
<dbReference type="SUPFAM" id="SSF51735">
    <property type="entry name" value="NAD(P)-binding Rossmann-fold domains"/>
    <property type="match status" value="1"/>
</dbReference>
<dbReference type="SUPFAM" id="SSF50129">
    <property type="entry name" value="GroES-like"/>
    <property type="match status" value="1"/>
</dbReference>
<keyword evidence="4" id="KW-0520">NAD</keyword>
<accession>A0ABY7WRY6</accession>
<dbReference type="InterPro" id="IPR002328">
    <property type="entry name" value="ADH_Zn_CS"/>
</dbReference>
<dbReference type="InterPro" id="IPR013149">
    <property type="entry name" value="ADH-like_C"/>
</dbReference>
<keyword evidence="2 5" id="KW-0862">Zinc</keyword>
<evidence type="ECO:0000256" key="5">
    <source>
        <dbReference type="RuleBase" id="RU361277"/>
    </source>
</evidence>
<evidence type="ECO:0000313" key="7">
    <source>
        <dbReference type="EMBL" id="WDF82952.1"/>
    </source>
</evidence>
<dbReference type="InterPro" id="IPR036291">
    <property type="entry name" value="NAD(P)-bd_dom_sf"/>
</dbReference>
<evidence type="ECO:0000256" key="4">
    <source>
        <dbReference type="ARBA" id="ARBA00023027"/>
    </source>
</evidence>
<evidence type="ECO:0000259" key="6">
    <source>
        <dbReference type="SMART" id="SM00829"/>
    </source>
</evidence>
<dbReference type="Gene3D" id="3.90.180.10">
    <property type="entry name" value="Medium-chain alcohol dehydrogenases, catalytic domain"/>
    <property type="match status" value="1"/>
</dbReference>
<reference evidence="7 8" key="1">
    <citation type="submission" date="2023-02" db="EMBL/GenBank/DDBJ databases">
        <title>Genome sequence of Lacticaseibacillus sp. KACC 23028.</title>
        <authorList>
            <person name="Kim S."/>
            <person name="Heo J."/>
            <person name="Kwon S.-W."/>
        </authorList>
    </citation>
    <scope>NUCLEOTIDE SEQUENCE [LARGE SCALE GENOMIC DNA]</scope>
    <source>
        <strain evidence="7 8">KACC 23028</strain>
    </source>
</reference>